<feature type="binding site" evidence="5">
    <location>
        <position position="61"/>
    </location>
    <ligand>
        <name>NADPH</name>
        <dbReference type="ChEBI" id="CHEBI:57783"/>
    </ligand>
</feature>
<feature type="domain" description="FAD-binding" evidence="7">
    <location>
        <begin position="314"/>
        <end position="349"/>
    </location>
</feature>
<dbReference type="Proteomes" id="UP000317940">
    <property type="component" value="Unassembled WGS sequence"/>
</dbReference>
<dbReference type="Gene3D" id="3.50.50.60">
    <property type="entry name" value="FAD/NAD(P)-binding domain"/>
    <property type="match status" value="1"/>
</dbReference>
<reference evidence="8 9" key="1">
    <citation type="submission" date="2019-06" db="EMBL/GenBank/DDBJ databases">
        <title>Sequencing the genomes of 1000 actinobacteria strains.</title>
        <authorList>
            <person name="Klenk H.-P."/>
        </authorList>
    </citation>
    <scope>NUCLEOTIDE SEQUENCE [LARGE SCALE GENOMIC DNA]</scope>
    <source>
        <strain evidence="8 9">DSM 44826</strain>
    </source>
</reference>
<comment type="catalytic activity">
    <reaction evidence="5">
        <text>a tetracycline + NADPH + O2 + H(+) = an 11a-hydroxytetracycline + NADP(+) + H2O</text>
        <dbReference type="Rhea" id="RHEA:61444"/>
        <dbReference type="ChEBI" id="CHEBI:15377"/>
        <dbReference type="ChEBI" id="CHEBI:15378"/>
        <dbReference type="ChEBI" id="CHEBI:15379"/>
        <dbReference type="ChEBI" id="CHEBI:57783"/>
        <dbReference type="ChEBI" id="CHEBI:58349"/>
        <dbReference type="ChEBI" id="CHEBI:144644"/>
        <dbReference type="ChEBI" id="CHEBI:144645"/>
    </reaction>
</comment>
<comment type="caution">
    <text evidence="8">The sequence shown here is derived from an EMBL/GenBank/DDBJ whole genome shotgun (WGS) entry which is preliminary data.</text>
</comment>
<comment type="subunit">
    <text evidence="5">Monomer.</text>
</comment>
<dbReference type="Pfam" id="PF01494">
    <property type="entry name" value="FAD_binding_3"/>
    <property type="match status" value="2"/>
</dbReference>
<dbReference type="InterPro" id="IPR036188">
    <property type="entry name" value="FAD/NAD-bd_sf"/>
</dbReference>
<proteinExistence type="inferred from homology"/>
<evidence type="ECO:0000256" key="6">
    <source>
        <dbReference type="SAM" id="MobiDB-lite"/>
    </source>
</evidence>
<dbReference type="PANTHER" id="PTHR46972">
    <property type="entry name" value="MONOOXYGENASE ASQM-RELATED"/>
    <property type="match status" value="1"/>
</dbReference>
<comment type="cofactor">
    <cofactor evidence="5">
        <name>FAD</name>
        <dbReference type="ChEBI" id="CHEBI:57692"/>
    </cofactor>
</comment>
<comment type="domain">
    <text evidence="5">Consists of an N-terminal FAD-binding domain with a Rossman fold and a C-terminal substrate-binding domain.</text>
</comment>
<protein>
    <recommendedName>
        <fullName evidence="5">Flavin-dependent monooxygenase</fullName>
    </recommendedName>
    <alternativeName>
        <fullName evidence="5">TetX monooxygenase</fullName>
        <shortName evidence="5">TetX</shortName>
        <ecNumber evidence="5">1.14.13.-</ecNumber>
    </alternativeName>
</protein>
<evidence type="ECO:0000256" key="4">
    <source>
        <dbReference type="ARBA" id="ARBA00023033"/>
    </source>
</evidence>
<comment type="function">
    <text evidence="5">An FAD-requiring monooxygenase active on some tetracycline antibiotic derivatives, which leads to their inactivation. Hydroxylates carbon 11a of tetracycline and some analogs.</text>
</comment>
<dbReference type="SUPFAM" id="SSF51905">
    <property type="entry name" value="FAD/NAD(P)-binding domain"/>
    <property type="match status" value="1"/>
</dbReference>
<dbReference type="InterPro" id="IPR043683">
    <property type="entry name" value="TetX_monooxygenase"/>
</dbReference>
<feature type="domain" description="FAD-binding" evidence="7">
    <location>
        <begin position="26"/>
        <end position="199"/>
    </location>
</feature>
<evidence type="ECO:0000313" key="9">
    <source>
        <dbReference type="Proteomes" id="UP000317940"/>
    </source>
</evidence>
<keyword evidence="1 5" id="KW-0285">Flavoprotein</keyword>
<keyword evidence="9" id="KW-1185">Reference proteome</keyword>
<comment type="subcellular location">
    <subcellularLocation>
        <location evidence="5">Cytoplasm</location>
    </subcellularLocation>
</comment>
<feature type="binding site" evidence="5">
    <location>
        <position position="126"/>
    </location>
    <ligand>
        <name>FAD</name>
        <dbReference type="ChEBI" id="CHEBI:57692"/>
    </ligand>
</feature>
<evidence type="ECO:0000313" key="8">
    <source>
        <dbReference type="EMBL" id="TWF82889.1"/>
    </source>
</evidence>
<dbReference type="GO" id="GO:0004497">
    <property type="term" value="F:monooxygenase activity"/>
    <property type="evidence" value="ECO:0007669"/>
    <property type="project" value="UniProtKB-UniRule"/>
</dbReference>
<feature type="binding site" evidence="5">
    <location>
        <position position="320"/>
    </location>
    <ligand>
        <name>FAD</name>
        <dbReference type="ChEBI" id="CHEBI:57692"/>
    </ligand>
</feature>
<name>A0A561T712_9ACTN</name>
<evidence type="ECO:0000256" key="3">
    <source>
        <dbReference type="ARBA" id="ARBA00023002"/>
    </source>
</evidence>
<keyword evidence="4 5" id="KW-0503">Monooxygenase</keyword>
<feature type="region of interest" description="Disordered" evidence="6">
    <location>
        <begin position="1"/>
        <end position="23"/>
    </location>
</feature>
<accession>A0A561T712</accession>
<evidence type="ECO:0000259" key="7">
    <source>
        <dbReference type="Pfam" id="PF01494"/>
    </source>
</evidence>
<keyword evidence="5" id="KW-0547">Nucleotide-binding</keyword>
<evidence type="ECO:0000256" key="1">
    <source>
        <dbReference type="ARBA" id="ARBA00022630"/>
    </source>
</evidence>
<dbReference type="EMBL" id="VIWT01000004">
    <property type="protein sequence ID" value="TWF82889.1"/>
    <property type="molecule type" value="Genomic_DNA"/>
</dbReference>
<dbReference type="GO" id="GO:0005737">
    <property type="term" value="C:cytoplasm"/>
    <property type="evidence" value="ECO:0007669"/>
    <property type="project" value="UniProtKB-SubCell"/>
</dbReference>
<dbReference type="EC" id="1.14.13.-" evidence="5"/>
<dbReference type="GO" id="GO:0071949">
    <property type="term" value="F:FAD binding"/>
    <property type="evidence" value="ECO:0007669"/>
    <property type="project" value="InterPro"/>
</dbReference>
<keyword evidence="5" id="KW-0963">Cytoplasm</keyword>
<keyword evidence="2 5" id="KW-0274">FAD</keyword>
<feature type="binding site" evidence="5">
    <location>
        <position position="68"/>
    </location>
    <ligand>
        <name>FAD</name>
        <dbReference type="ChEBI" id="CHEBI:57692"/>
    </ligand>
</feature>
<keyword evidence="5" id="KW-0521">NADP</keyword>
<sequence length="395" mass="41924">MEVPDSRPTHHLSKGTPVHSTRPPRIAVVGAGLGGLTCARILQRHGRPVTVFEREASADTRPQGGSLDLHPDSGQAALRSAGLLDRFQALARPEGDEWRVLDPATAAPLAQQPPSVSDGERPEIDRGQLRGLLLDSLAEGTVRWGHAVDGVTPLADGSCRLLLADGTAEEFDLVIGADGAWSRARPALSPAVPRYTGVTFIETGFDQCATRHPEIARLVGNGSLLAKGAGRSLVAQRNSDDHIRAYLAFRAPQDWHLAAGLDLGDQRAVREYLSGLFEGWHESLRALLRDGDHEFVNRPLFVLPAPHTWRHVPGVTLLGDAAHLMPPVGLGANLAMLDGADLAHALVAEPGVDAAVRAYEAVMLPRSVEAATASARGLDHLVPEAAQAPAAATVR</sequence>
<organism evidence="8 9">
    <name type="scientific">Kitasatospora viridis</name>
    <dbReference type="NCBI Taxonomy" id="281105"/>
    <lineage>
        <taxon>Bacteria</taxon>
        <taxon>Bacillati</taxon>
        <taxon>Actinomycetota</taxon>
        <taxon>Actinomycetes</taxon>
        <taxon>Kitasatosporales</taxon>
        <taxon>Streptomycetaceae</taxon>
        <taxon>Kitasatospora</taxon>
    </lineage>
</organism>
<evidence type="ECO:0000256" key="5">
    <source>
        <dbReference type="HAMAP-Rule" id="MF_00845"/>
    </source>
</evidence>
<evidence type="ECO:0000256" key="2">
    <source>
        <dbReference type="ARBA" id="ARBA00022827"/>
    </source>
</evidence>
<dbReference type="AlphaFoldDB" id="A0A561T712"/>
<dbReference type="PANTHER" id="PTHR46972:SF1">
    <property type="entry name" value="FAD DEPENDENT OXIDOREDUCTASE DOMAIN-CONTAINING PROTEIN"/>
    <property type="match status" value="1"/>
</dbReference>
<dbReference type="PRINTS" id="PR00420">
    <property type="entry name" value="RNGMNOXGNASE"/>
</dbReference>
<dbReference type="InterPro" id="IPR002938">
    <property type="entry name" value="FAD-bd"/>
</dbReference>
<gene>
    <name evidence="8" type="ORF">FHX73_14371</name>
</gene>
<dbReference type="HAMAP" id="MF_00845">
    <property type="entry name" value="TetX_monooxygenase"/>
    <property type="match status" value="1"/>
</dbReference>
<dbReference type="GO" id="GO:0046677">
    <property type="term" value="P:response to antibiotic"/>
    <property type="evidence" value="ECO:0007669"/>
    <property type="project" value="InterPro"/>
</dbReference>
<comment type="similarity">
    <text evidence="5">Belongs to the aromatic-ring hydroxylase family. TetX subfamily.</text>
</comment>
<keyword evidence="3 5" id="KW-0560">Oxidoreductase</keyword>